<keyword evidence="5" id="KW-1185">Reference proteome</keyword>
<keyword evidence="1" id="KW-0132">Cell division</keyword>
<dbReference type="InterPro" id="IPR051374">
    <property type="entry name" value="Ataxin-10/CTR86_families"/>
</dbReference>
<evidence type="ECO:0000259" key="3">
    <source>
        <dbReference type="Pfam" id="PF09759"/>
    </source>
</evidence>
<evidence type="ECO:0000313" key="5">
    <source>
        <dbReference type="Proteomes" id="UP000030693"/>
    </source>
</evidence>
<feature type="domain" description="Ataxin-10" evidence="3">
    <location>
        <begin position="548"/>
        <end position="595"/>
    </location>
</feature>
<dbReference type="InterPro" id="IPR019156">
    <property type="entry name" value="Ataxin-10_domain"/>
</dbReference>
<dbReference type="GO" id="GO:0005829">
    <property type="term" value="C:cytosol"/>
    <property type="evidence" value="ECO:0007669"/>
    <property type="project" value="TreeGrafter"/>
</dbReference>
<reference evidence="4" key="1">
    <citation type="submission" date="2013-04" db="EMBL/GenBank/DDBJ databases">
        <title>The Genome Sequence of Fonticula alba ATCC 38817.</title>
        <authorList>
            <consortium name="The Broad Institute Genomics Platform"/>
            <person name="Russ C."/>
            <person name="Cuomo C."/>
            <person name="Burger G."/>
            <person name="Gray M.W."/>
            <person name="Holland P.W.H."/>
            <person name="King N."/>
            <person name="Lang F.B.F."/>
            <person name="Roger A.J."/>
            <person name="Ruiz-Trillo I."/>
            <person name="Brown M."/>
            <person name="Walker B."/>
            <person name="Young S."/>
            <person name="Zeng Q."/>
            <person name="Gargeya S."/>
            <person name="Fitzgerald M."/>
            <person name="Haas B."/>
            <person name="Abouelleil A."/>
            <person name="Allen A.W."/>
            <person name="Alvarado L."/>
            <person name="Arachchi H.M."/>
            <person name="Berlin A.M."/>
            <person name="Chapman S.B."/>
            <person name="Gainer-Dewar J."/>
            <person name="Goldberg J."/>
            <person name="Griggs A."/>
            <person name="Gujja S."/>
            <person name="Hansen M."/>
            <person name="Howarth C."/>
            <person name="Imamovic A."/>
            <person name="Ireland A."/>
            <person name="Larimer J."/>
            <person name="McCowan C."/>
            <person name="Murphy C."/>
            <person name="Pearson M."/>
            <person name="Poon T.W."/>
            <person name="Priest M."/>
            <person name="Roberts A."/>
            <person name="Saif S."/>
            <person name="Shea T."/>
            <person name="Sisk P."/>
            <person name="Sykes S."/>
            <person name="Wortman J."/>
            <person name="Nusbaum C."/>
            <person name="Birren B."/>
        </authorList>
    </citation>
    <scope>NUCLEOTIDE SEQUENCE [LARGE SCALE GENOMIC DNA]</scope>
    <source>
        <strain evidence="4">ATCC 38817</strain>
    </source>
</reference>
<gene>
    <name evidence="4" type="ORF">H696_00545</name>
</gene>
<dbReference type="EMBL" id="KB932201">
    <property type="protein sequence ID" value="KCV72993.1"/>
    <property type="molecule type" value="Genomic_DNA"/>
</dbReference>
<dbReference type="Proteomes" id="UP000030693">
    <property type="component" value="Unassembled WGS sequence"/>
</dbReference>
<dbReference type="GeneID" id="20525270"/>
<name>A0A058ZGE7_FONAL</name>
<evidence type="ECO:0000313" key="4">
    <source>
        <dbReference type="EMBL" id="KCV72993.1"/>
    </source>
</evidence>
<dbReference type="PANTHER" id="PTHR13255">
    <property type="entry name" value="ATAXIN-10"/>
    <property type="match status" value="1"/>
</dbReference>
<protein>
    <recommendedName>
        <fullName evidence="3">Ataxin-10 domain-containing protein</fullName>
    </recommendedName>
</protein>
<evidence type="ECO:0000256" key="1">
    <source>
        <dbReference type="ARBA" id="ARBA00022618"/>
    </source>
</evidence>
<dbReference type="OrthoDB" id="379794at2759"/>
<organism evidence="4">
    <name type="scientific">Fonticula alba</name>
    <name type="common">Slime mold</name>
    <dbReference type="NCBI Taxonomy" id="691883"/>
    <lineage>
        <taxon>Eukaryota</taxon>
        <taxon>Rotosphaerida</taxon>
        <taxon>Fonticulaceae</taxon>
        <taxon>Fonticula</taxon>
    </lineage>
</organism>
<sequence>MDFDALVALPLRESFYLLKALDAQAAAVAFWQPLTAALARQMAHAAAADGPVAWPEPLLAALRLGRQVSPTSSGAVLGLLSSVLADASARLAAAAAAATSSPDDPAYCSLADADIRRAEVSRTDDAPPGPLASGPGALFFWQMVANAVSGQEAPGVQLGDMLVAHASAGDCNWLADLIASSSDEVFSVVAYVVHTCAEKSGTFLGACSAAPAGREILGALLTRAALAWANDDEDGPEMAVYLVEKVLARPPVMEQLLFGCPGADDAGAFWPADTRPARERSKALAALLAFVRIVRLLTRIDEEGATPGSGPLAASPVPGQLLAAVYSSTVHRYFLGPAWPAPVEMGRVPAGVPDYLDASAKCHISNLTTEMLSLALTGLSESEELVSALSLVRYLAELLSFIASAEFDDHQAVCFDSPSAREDVFLPALPAEAIAETHLRKALVDSSAHTYSLYLLFCLHSLIPLQRHADDASAMDTDTGSNTAGAGAVGALKVLLVRVLANLAAPAQSQASEAQRQAASIVSGTNAVPDYASGVAGFVQRAVGAFPRGIPTLLELCQSDVANPYIREWALLAVRFITLGSMANQQQIMELEAQADRSATGIGPEDGDVTLGPQVNISDPGVADALERAGMRVRIDPATGRLKIHRP</sequence>
<dbReference type="AlphaFoldDB" id="A0A058ZGE7"/>
<dbReference type="RefSeq" id="XP_009492694.1">
    <property type="nucleotide sequence ID" value="XM_009494419.1"/>
</dbReference>
<dbReference type="Pfam" id="PF09759">
    <property type="entry name" value="Atx10homo_assoc"/>
    <property type="match status" value="1"/>
</dbReference>
<evidence type="ECO:0000256" key="2">
    <source>
        <dbReference type="ARBA" id="ARBA00023306"/>
    </source>
</evidence>
<dbReference type="PANTHER" id="PTHR13255:SF0">
    <property type="entry name" value="ATAXIN-10"/>
    <property type="match status" value="1"/>
</dbReference>
<keyword evidence="2" id="KW-0131">Cell cycle</keyword>
<dbReference type="GO" id="GO:0051301">
    <property type="term" value="P:cell division"/>
    <property type="evidence" value="ECO:0007669"/>
    <property type="project" value="UniProtKB-KW"/>
</dbReference>
<accession>A0A058ZGE7</accession>
<proteinExistence type="predicted"/>